<dbReference type="InterPro" id="IPR038606">
    <property type="entry name" value="To_sf"/>
</dbReference>
<keyword evidence="3" id="KW-1185">Reference proteome</keyword>
<gene>
    <name evidence="2" type="ORF">EEDITHA_LOCUS1374</name>
</gene>
<dbReference type="Proteomes" id="UP001153954">
    <property type="component" value="Unassembled WGS sequence"/>
</dbReference>
<keyword evidence="1" id="KW-0732">Signal</keyword>
<dbReference type="Pfam" id="PF06585">
    <property type="entry name" value="JHBP"/>
    <property type="match status" value="1"/>
</dbReference>
<comment type="caution">
    <text evidence="2">The sequence shown here is derived from an EMBL/GenBank/DDBJ whole genome shotgun (WGS) entry which is preliminary data.</text>
</comment>
<dbReference type="PANTHER" id="PTHR11008">
    <property type="entry name" value="PROTEIN TAKEOUT-LIKE PROTEIN"/>
    <property type="match status" value="1"/>
</dbReference>
<sequence>MSYLLYFGLLAIQLTSILATQPLPLKCILQDNHFLTLFNKGNVRTSSDDVLAINRPPLDILKVDYLRVDRDGFVLEVKDMEVKGIEDAVLDDFGINLSNNISYLTFHTDMFAKYLYKADGSLLFLPISGEGVCNTSVKNIQVGMVIPLDIVDKNGKKYFDLKSYEYWYDVKDNANINLSNLYYGDKEKSDIMHYLINQNWKFMTVRYGTYFMDEIMLRFFNMFKNYYLSMPLRDFNTC</sequence>
<evidence type="ECO:0000313" key="3">
    <source>
        <dbReference type="Proteomes" id="UP001153954"/>
    </source>
</evidence>
<evidence type="ECO:0000313" key="2">
    <source>
        <dbReference type="EMBL" id="CAH2084840.1"/>
    </source>
</evidence>
<dbReference type="GO" id="GO:0005615">
    <property type="term" value="C:extracellular space"/>
    <property type="evidence" value="ECO:0007669"/>
    <property type="project" value="TreeGrafter"/>
</dbReference>
<protein>
    <submittedName>
        <fullName evidence="2">Uncharacterized protein</fullName>
    </submittedName>
</protein>
<dbReference type="EMBL" id="CAKOGL010000003">
    <property type="protein sequence ID" value="CAH2084840.1"/>
    <property type="molecule type" value="Genomic_DNA"/>
</dbReference>
<dbReference type="Gene3D" id="3.15.10.30">
    <property type="entry name" value="Haemolymph juvenile hormone binding protein"/>
    <property type="match status" value="1"/>
</dbReference>
<dbReference type="SMART" id="SM00700">
    <property type="entry name" value="JHBP"/>
    <property type="match status" value="1"/>
</dbReference>
<name>A0AAU9TH77_EUPED</name>
<proteinExistence type="predicted"/>
<feature type="chain" id="PRO_5043852130" evidence="1">
    <location>
        <begin position="20"/>
        <end position="238"/>
    </location>
</feature>
<dbReference type="PANTHER" id="PTHR11008:SF32">
    <property type="entry name" value="CIRCADIAN CLOCK-CONTROLLED PROTEIN DAYWAKE-RELATED"/>
    <property type="match status" value="1"/>
</dbReference>
<feature type="signal peptide" evidence="1">
    <location>
        <begin position="1"/>
        <end position="19"/>
    </location>
</feature>
<accession>A0AAU9TH77</accession>
<organism evidence="2 3">
    <name type="scientific">Euphydryas editha</name>
    <name type="common">Edith's checkerspot</name>
    <dbReference type="NCBI Taxonomy" id="104508"/>
    <lineage>
        <taxon>Eukaryota</taxon>
        <taxon>Metazoa</taxon>
        <taxon>Ecdysozoa</taxon>
        <taxon>Arthropoda</taxon>
        <taxon>Hexapoda</taxon>
        <taxon>Insecta</taxon>
        <taxon>Pterygota</taxon>
        <taxon>Neoptera</taxon>
        <taxon>Endopterygota</taxon>
        <taxon>Lepidoptera</taxon>
        <taxon>Glossata</taxon>
        <taxon>Ditrysia</taxon>
        <taxon>Papilionoidea</taxon>
        <taxon>Nymphalidae</taxon>
        <taxon>Nymphalinae</taxon>
        <taxon>Euphydryas</taxon>
    </lineage>
</organism>
<dbReference type="AlphaFoldDB" id="A0AAU9TH77"/>
<reference evidence="2" key="1">
    <citation type="submission" date="2022-03" db="EMBL/GenBank/DDBJ databases">
        <authorList>
            <person name="Tunstrom K."/>
        </authorList>
    </citation>
    <scope>NUCLEOTIDE SEQUENCE</scope>
</reference>
<evidence type="ECO:0000256" key="1">
    <source>
        <dbReference type="SAM" id="SignalP"/>
    </source>
</evidence>
<dbReference type="InterPro" id="IPR010562">
    <property type="entry name" value="Haemolymph_juvenile_hormone-bd"/>
</dbReference>